<dbReference type="OrthoDB" id="40950at2157"/>
<organism evidence="2 3">
    <name type="scientific">Infirmifilum uzonense</name>
    <dbReference type="NCBI Taxonomy" id="1550241"/>
    <lineage>
        <taxon>Archaea</taxon>
        <taxon>Thermoproteota</taxon>
        <taxon>Thermoprotei</taxon>
        <taxon>Thermofilales</taxon>
        <taxon>Thermofilaceae</taxon>
        <taxon>Infirmifilum</taxon>
    </lineage>
</organism>
<keyword evidence="3" id="KW-1185">Reference proteome</keyword>
<dbReference type="SMART" id="SM00849">
    <property type="entry name" value="Lactamase_B"/>
    <property type="match status" value="1"/>
</dbReference>
<dbReference type="InterPro" id="IPR001279">
    <property type="entry name" value="Metallo-B-lactamas"/>
</dbReference>
<proteinExistence type="predicted"/>
<dbReference type="GeneID" id="25401867"/>
<dbReference type="Gene3D" id="3.60.15.10">
    <property type="entry name" value="Ribonuclease Z/Hydroxyacylglutathione hydrolase-like"/>
    <property type="match status" value="1"/>
</dbReference>
<dbReference type="AlphaFoldDB" id="A0A0F7FHY5"/>
<sequence>MRQFRIHISKGVFLEGDATNILIDPLVLPSKRPDLVLVSHAHSDHYTPGVLRRISSTGVRIFMSTASRMIIDPKKRLKNVVEINPGEKIESEKFTVEAFDAGHIIGSLQFRIELADVTFVYTGDFNLEKRIILEPAKPLSSDVLLIDATYGLPVYVFPKRQEIYSQLLSLVREKGSDREIALKARKLGVAQEVTALLSMATDLPVLVEPEIAVYNEIYEKFGEILGRYAINNNPSRGAPFVARLSRKFPRGIQSIPLTGWAMKNGIPLSSHGDFKQIIDYVRRSSPDIVIPVCGFREELSSYLLGEHGFSTANGEEIILNL</sequence>
<gene>
    <name evidence="2" type="ORF">MA03_06510</name>
</gene>
<dbReference type="InterPro" id="IPR050698">
    <property type="entry name" value="MBL"/>
</dbReference>
<dbReference type="RefSeq" id="WP_052884489.1">
    <property type="nucleotide sequence ID" value="NZ_CP009961.1"/>
</dbReference>
<dbReference type="PANTHER" id="PTHR11203:SF37">
    <property type="entry name" value="INTEGRATOR COMPLEX SUBUNIT 11"/>
    <property type="match status" value="1"/>
</dbReference>
<dbReference type="PATRIC" id="fig|1550241.5.peg.1353"/>
<dbReference type="EMBL" id="CP009961">
    <property type="protein sequence ID" value="AKG38970.1"/>
    <property type="molecule type" value="Genomic_DNA"/>
</dbReference>
<dbReference type="KEGG" id="thf:MA03_06510"/>
<feature type="domain" description="Metallo-beta-lactamase" evidence="1">
    <location>
        <begin position="8"/>
        <end position="185"/>
    </location>
</feature>
<dbReference type="PANTHER" id="PTHR11203">
    <property type="entry name" value="CLEAVAGE AND POLYADENYLATION SPECIFICITY FACTOR FAMILY MEMBER"/>
    <property type="match status" value="1"/>
</dbReference>
<dbReference type="STRING" id="1550241.MA03_06510"/>
<dbReference type="SUPFAM" id="SSF56281">
    <property type="entry name" value="Metallo-hydrolase/oxidoreductase"/>
    <property type="match status" value="1"/>
</dbReference>
<evidence type="ECO:0000259" key="1">
    <source>
        <dbReference type="SMART" id="SM00849"/>
    </source>
</evidence>
<evidence type="ECO:0000313" key="2">
    <source>
        <dbReference type="EMBL" id="AKG38970.1"/>
    </source>
</evidence>
<evidence type="ECO:0000313" key="3">
    <source>
        <dbReference type="Proteomes" id="UP000067434"/>
    </source>
</evidence>
<name>A0A0F7FHY5_9CREN</name>
<dbReference type="GO" id="GO:0004521">
    <property type="term" value="F:RNA endonuclease activity"/>
    <property type="evidence" value="ECO:0007669"/>
    <property type="project" value="TreeGrafter"/>
</dbReference>
<dbReference type="Proteomes" id="UP000067434">
    <property type="component" value="Chromosome"/>
</dbReference>
<dbReference type="HOGENOM" id="CLU_050517_0_0_2"/>
<dbReference type="Pfam" id="PF12706">
    <property type="entry name" value="Lactamase_B_2"/>
    <property type="match status" value="1"/>
</dbReference>
<reference evidence="2 3" key="1">
    <citation type="journal article" date="2015" name="Stand. Genomic Sci.">
        <title>Complete genome sequence of and proposal of Thermofilum uzonense sp. nov. a novel hyperthermophilic crenarchaeon and emended description of the genus Thermofilum.</title>
        <authorList>
            <person name="Toshchakov S.V."/>
            <person name="Korzhenkov A.A."/>
            <person name="Samarov N.I."/>
            <person name="Mazunin I.O."/>
            <person name="Mozhey O.I."/>
            <person name="Shmyr I.S."/>
            <person name="Derbikova K.S."/>
            <person name="Taranov E.A."/>
            <person name="Dominova I.N."/>
            <person name="Bonch-Osmolovskaya E.A."/>
            <person name="Patrushev M.V."/>
            <person name="Podosokorskaya O.A."/>
            <person name="Kublanov I.V."/>
        </authorList>
    </citation>
    <scope>NUCLEOTIDE SEQUENCE [LARGE SCALE GENOMIC DNA]</scope>
    <source>
        <strain evidence="2 3">1807-2</strain>
    </source>
</reference>
<protein>
    <recommendedName>
        <fullName evidence="1">Metallo-beta-lactamase domain-containing protein</fullName>
    </recommendedName>
</protein>
<accession>A0A0F7FHY5</accession>
<dbReference type="InterPro" id="IPR036866">
    <property type="entry name" value="RibonucZ/Hydroxyglut_hydro"/>
</dbReference>